<reference evidence="2 3" key="1">
    <citation type="submission" date="2024-01" db="EMBL/GenBank/DDBJ databases">
        <title>A draft genome for the cacao thread blight pathogen Marasmiellus scandens.</title>
        <authorList>
            <person name="Baruah I.K."/>
            <person name="Leung J."/>
            <person name="Bukari Y."/>
            <person name="Amoako-Attah I."/>
            <person name="Meinhardt L.W."/>
            <person name="Bailey B.A."/>
            <person name="Cohen S.P."/>
        </authorList>
    </citation>
    <scope>NUCLEOTIDE SEQUENCE [LARGE SCALE GENOMIC DNA]</scope>
    <source>
        <strain evidence="2 3">GH-19</strain>
    </source>
</reference>
<dbReference type="Proteomes" id="UP001498398">
    <property type="component" value="Unassembled WGS sequence"/>
</dbReference>
<gene>
    <name evidence="2" type="ORF">VKT23_020467</name>
</gene>
<feature type="compositionally biased region" description="Low complexity" evidence="1">
    <location>
        <begin position="96"/>
        <end position="111"/>
    </location>
</feature>
<proteinExistence type="predicted"/>
<name>A0ABR1IJ09_9AGAR</name>
<evidence type="ECO:0000313" key="3">
    <source>
        <dbReference type="Proteomes" id="UP001498398"/>
    </source>
</evidence>
<feature type="compositionally biased region" description="Basic residues" evidence="1">
    <location>
        <begin position="165"/>
        <end position="178"/>
    </location>
</feature>
<feature type="region of interest" description="Disordered" evidence="1">
    <location>
        <begin position="50"/>
        <end position="198"/>
    </location>
</feature>
<comment type="caution">
    <text evidence="2">The sequence shown here is derived from an EMBL/GenBank/DDBJ whole genome shotgun (WGS) entry which is preliminary data.</text>
</comment>
<keyword evidence="3" id="KW-1185">Reference proteome</keyword>
<feature type="compositionally biased region" description="Pro residues" evidence="1">
    <location>
        <begin position="112"/>
        <end position="124"/>
    </location>
</feature>
<feature type="compositionally biased region" description="Low complexity" evidence="1">
    <location>
        <begin position="64"/>
        <end position="79"/>
    </location>
</feature>
<protein>
    <submittedName>
        <fullName evidence="2">Uncharacterized protein</fullName>
    </submittedName>
</protein>
<accession>A0ABR1IJ09</accession>
<dbReference type="EMBL" id="JBANRG010000135">
    <property type="protein sequence ID" value="KAK7433939.1"/>
    <property type="molecule type" value="Genomic_DNA"/>
</dbReference>
<organism evidence="2 3">
    <name type="scientific">Marasmiellus scandens</name>
    <dbReference type="NCBI Taxonomy" id="2682957"/>
    <lineage>
        <taxon>Eukaryota</taxon>
        <taxon>Fungi</taxon>
        <taxon>Dikarya</taxon>
        <taxon>Basidiomycota</taxon>
        <taxon>Agaricomycotina</taxon>
        <taxon>Agaricomycetes</taxon>
        <taxon>Agaricomycetidae</taxon>
        <taxon>Agaricales</taxon>
        <taxon>Marasmiineae</taxon>
        <taxon>Omphalotaceae</taxon>
        <taxon>Marasmiellus</taxon>
    </lineage>
</organism>
<feature type="compositionally biased region" description="Polar residues" evidence="1">
    <location>
        <begin position="145"/>
        <end position="154"/>
    </location>
</feature>
<sequence length="266" mass="28697">MRYNSKPQASTTFVRKTRSGNTFAVWDGRATIRAPEEFDLAKAIALAQNAAPIEPDRVQDDPPLDSSESRPSSTTSTPLSSPPSSRPSTPNPSLPESPLEPSLSPRSSSPLSPVPSKPPSPKPAPSHANKHKRTRRSNKKKNAPSAPSTQNPNPQIHAFDSQKKSTARSHISRGRKRVEKREVAGPTAYETRESVGEKMLATSSPIVTKLDSYDALQETSGYIAKGIPSSKKEWSLQELCGEGGLGFGLISINEGWVAIDFCKSSV</sequence>
<evidence type="ECO:0000256" key="1">
    <source>
        <dbReference type="SAM" id="MobiDB-lite"/>
    </source>
</evidence>
<feature type="compositionally biased region" description="Pro residues" evidence="1">
    <location>
        <begin position="80"/>
        <end position="95"/>
    </location>
</feature>
<feature type="compositionally biased region" description="Basic residues" evidence="1">
    <location>
        <begin position="128"/>
        <end position="142"/>
    </location>
</feature>
<evidence type="ECO:0000313" key="2">
    <source>
        <dbReference type="EMBL" id="KAK7433939.1"/>
    </source>
</evidence>